<name>A0AAD4M9P1_9AGAM</name>
<reference evidence="1" key="1">
    <citation type="journal article" date="2022" name="New Phytol.">
        <title>Evolutionary transition to the ectomycorrhizal habit in the genomes of a hyperdiverse lineage of mushroom-forming fungi.</title>
        <authorList>
            <person name="Looney B."/>
            <person name="Miyauchi S."/>
            <person name="Morin E."/>
            <person name="Drula E."/>
            <person name="Courty P.E."/>
            <person name="Kohler A."/>
            <person name="Kuo A."/>
            <person name="LaButti K."/>
            <person name="Pangilinan J."/>
            <person name="Lipzen A."/>
            <person name="Riley R."/>
            <person name="Andreopoulos W."/>
            <person name="He G."/>
            <person name="Johnson J."/>
            <person name="Nolan M."/>
            <person name="Tritt A."/>
            <person name="Barry K.W."/>
            <person name="Grigoriev I.V."/>
            <person name="Nagy L.G."/>
            <person name="Hibbett D."/>
            <person name="Henrissat B."/>
            <person name="Matheny P.B."/>
            <person name="Labbe J."/>
            <person name="Martin F.M."/>
        </authorList>
    </citation>
    <scope>NUCLEOTIDE SEQUENCE</scope>
    <source>
        <strain evidence="1">BPL690</strain>
    </source>
</reference>
<evidence type="ECO:0000313" key="2">
    <source>
        <dbReference type="Proteomes" id="UP001203297"/>
    </source>
</evidence>
<gene>
    <name evidence="1" type="ORF">B0F90DRAFT_1699387</name>
</gene>
<keyword evidence="2" id="KW-1185">Reference proteome</keyword>
<evidence type="ECO:0000313" key="1">
    <source>
        <dbReference type="EMBL" id="KAI0305603.1"/>
    </source>
</evidence>
<dbReference type="EMBL" id="WTXG01000005">
    <property type="protein sequence ID" value="KAI0305603.1"/>
    <property type="molecule type" value="Genomic_DNA"/>
</dbReference>
<proteinExistence type="predicted"/>
<sequence>MRMNDTAETHRGTYFRTQYCAVESEVFGLGVKCDYHSIYEHVDHDQLIQLLSQAPPIGLPTHCCLRCDEASRQATRTQREIKVVSG</sequence>
<accession>A0AAD4M9P1</accession>
<dbReference type="AlphaFoldDB" id="A0AAD4M9P1"/>
<comment type="caution">
    <text evidence="1">The sequence shown here is derived from an EMBL/GenBank/DDBJ whole genome shotgun (WGS) entry which is preliminary data.</text>
</comment>
<organism evidence="1 2">
    <name type="scientific">Multifurca ochricompacta</name>
    <dbReference type="NCBI Taxonomy" id="376703"/>
    <lineage>
        <taxon>Eukaryota</taxon>
        <taxon>Fungi</taxon>
        <taxon>Dikarya</taxon>
        <taxon>Basidiomycota</taxon>
        <taxon>Agaricomycotina</taxon>
        <taxon>Agaricomycetes</taxon>
        <taxon>Russulales</taxon>
        <taxon>Russulaceae</taxon>
        <taxon>Multifurca</taxon>
    </lineage>
</organism>
<dbReference type="Proteomes" id="UP001203297">
    <property type="component" value="Unassembled WGS sequence"/>
</dbReference>
<protein>
    <submittedName>
        <fullName evidence="1">Uncharacterized protein</fullName>
    </submittedName>
</protein>